<evidence type="ECO:0000256" key="3">
    <source>
        <dbReference type="SAM" id="SignalP"/>
    </source>
</evidence>
<name>A0A5C3PRE9_9APHY</name>
<feature type="signal peptide" evidence="3">
    <location>
        <begin position="1"/>
        <end position="26"/>
    </location>
</feature>
<dbReference type="EMBL" id="ML211000">
    <property type="protein sequence ID" value="TFK92335.1"/>
    <property type="molecule type" value="Genomic_DNA"/>
</dbReference>
<keyword evidence="2" id="KW-1133">Transmembrane helix</keyword>
<dbReference type="STRING" id="1314778.A0A5C3PRE9"/>
<feature type="transmembrane region" description="Helical" evidence="2">
    <location>
        <begin position="232"/>
        <end position="257"/>
    </location>
</feature>
<dbReference type="Proteomes" id="UP000308197">
    <property type="component" value="Unassembled WGS sequence"/>
</dbReference>
<keyword evidence="3" id="KW-0732">Signal</keyword>
<organism evidence="4 5">
    <name type="scientific">Polyporus arcularius HHB13444</name>
    <dbReference type="NCBI Taxonomy" id="1314778"/>
    <lineage>
        <taxon>Eukaryota</taxon>
        <taxon>Fungi</taxon>
        <taxon>Dikarya</taxon>
        <taxon>Basidiomycota</taxon>
        <taxon>Agaricomycotina</taxon>
        <taxon>Agaricomycetes</taxon>
        <taxon>Polyporales</taxon>
        <taxon>Polyporaceae</taxon>
        <taxon>Polyporus</taxon>
    </lineage>
</organism>
<evidence type="ECO:0008006" key="6">
    <source>
        <dbReference type="Google" id="ProtNLM"/>
    </source>
</evidence>
<sequence length="351" mass="36726">MCAVNMLLVMHLFCALVLYSMQVALGQETTAVCHKQFDWMANSLGQSPCLVTSWLFVPCYGPGNGSFIDSITPDEVYEGPQAKDDFDSTPCDCNTVVYSVFAACGLCQGANIDPWPTYSTNCTQVYLKKYPEPIPGGTAVPAWAFLDVTTNSTFDIDAAMALASQDAPDVRSNSTSSATSSATSSSTSTSASAPSAVTTSTKSVSTISGSTSYIPSASASAWSVPDHQHNDVGAIVGGTIGGVVGVLFTGVLMYYVVFRKPRDAQTPINEDDSANSSAVLHIGGPHNDQYVVSPTSMKSINGALLYDANDPRTYPPPIGVGAPTSIATASSGSNGKTREALPSFYRGLPQV</sequence>
<evidence type="ECO:0000313" key="5">
    <source>
        <dbReference type="Proteomes" id="UP000308197"/>
    </source>
</evidence>
<accession>A0A5C3PRE9</accession>
<keyword evidence="2" id="KW-0472">Membrane</keyword>
<feature type="chain" id="PRO_5022843528" description="Mid2 domain-containing protein" evidence="3">
    <location>
        <begin position="27"/>
        <end position="351"/>
    </location>
</feature>
<dbReference type="AlphaFoldDB" id="A0A5C3PRE9"/>
<keyword evidence="5" id="KW-1185">Reference proteome</keyword>
<feature type="region of interest" description="Disordered" evidence="1">
    <location>
        <begin position="167"/>
        <end position="201"/>
    </location>
</feature>
<dbReference type="InParanoid" id="A0A5C3PRE9"/>
<reference evidence="4 5" key="1">
    <citation type="journal article" date="2019" name="Nat. Ecol. Evol.">
        <title>Megaphylogeny resolves global patterns of mushroom evolution.</title>
        <authorList>
            <person name="Varga T."/>
            <person name="Krizsan K."/>
            <person name="Foldi C."/>
            <person name="Dima B."/>
            <person name="Sanchez-Garcia M."/>
            <person name="Sanchez-Ramirez S."/>
            <person name="Szollosi G.J."/>
            <person name="Szarkandi J.G."/>
            <person name="Papp V."/>
            <person name="Albert L."/>
            <person name="Andreopoulos W."/>
            <person name="Angelini C."/>
            <person name="Antonin V."/>
            <person name="Barry K.W."/>
            <person name="Bougher N.L."/>
            <person name="Buchanan P."/>
            <person name="Buyck B."/>
            <person name="Bense V."/>
            <person name="Catcheside P."/>
            <person name="Chovatia M."/>
            <person name="Cooper J."/>
            <person name="Damon W."/>
            <person name="Desjardin D."/>
            <person name="Finy P."/>
            <person name="Geml J."/>
            <person name="Haridas S."/>
            <person name="Hughes K."/>
            <person name="Justo A."/>
            <person name="Karasinski D."/>
            <person name="Kautmanova I."/>
            <person name="Kiss B."/>
            <person name="Kocsube S."/>
            <person name="Kotiranta H."/>
            <person name="LaButti K.M."/>
            <person name="Lechner B.E."/>
            <person name="Liimatainen K."/>
            <person name="Lipzen A."/>
            <person name="Lukacs Z."/>
            <person name="Mihaltcheva S."/>
            <person name="Morgado L.N."/>
            <person name="Niskanen T."/>
            <person name="Noordeloos M.E."/>
            <person name="Ohm R.A."/>
            <person name="Ortiz-Santana B."/>
            <person name="Ovrebo C."/>
            <person name="Racz N."/>
            <person name="Riley R."/>
            <person name="Savchenko A."/>
            <person name="Shiryaev A."/>
            <person name="Soop K."/>
            <person name="Spirin V."/>
            <person name="Szebenyi C."/>
            <person name="Tomsovsky M."/>
            <person name="Tulloss R.E."/>
            <person name="Uehling J."/>
            <person name="Grigoriev I.V."/>
            <person name="Vagvolgyi C."/>
            <person name="Papp T."/>
            <person name="Martin F.M."/>
            <person name="Miettinen O."/>
            <person name="Hibbett D.S."/>
            <person name="Nagy L.G."/>
        </authorList>
    </citation>
    <scope>NUCLEOTIDE SEQUENCE [LARGE SCALE GENOMIC DNA]</scope>
    <source>
        <strain evidence="4 5">HHB13444</strain>
    </source>
</reference>
<evidence type="ECO:0000256" key="2">
    <source>
        <dbReference type="SAM" id="Phobius"/>
    </source>
</evidence>
<gene>
    <name evidence="4" type="ORF">K466DRAFT_236269</name>
</gene>
<proteinExistence type="predicted"/>
<evidence type="ECO:0000256" key="1">
    <source>
        <dbReference type="SAM" id="MobiDB-lite"/>
    </source>
</evidence>
<protein>
    <recommendedName>
        <fullName evidence="6">Mid2 domain-containing protein</fullName>
    </recommendedName>
</protein>
<keyword evidence="2" id="KW-0812">Transmembrane</keyword>
<evidence type="ECO:0000313" key="4">
    <source>
        <dbReference type="EMBL" id="TFK92335.1"/>
    </source>
</evidence>
<feature type="compositionally biased region" description="Low complexity" evidence="1">
    <location>
        <begin position="172"/>
        <end position="201"/>
    </location>
</feature>